<dbReference type="Proteomes" id="UP000243579">
    <property type="component" value="Unassembled WGS sequence"/>
</dbReference>
<comment type="caution">
    <text evidence="5">The sequence shown here is derived from an EMBL/GenBank/DDBJ whole genome shotgun (WGS) entry which is preliminary data.</text>
</comment>
<dbReference type="EMBL" id="JNBR01001424">
    <property type="protein sequence ID" value="OQR87763.1"/>
    <property type="molecule type" value="Genomic_DNA"/>
</dbReference>
<dbReference type="SUPFAM" id="SSF63829">
    <property type="entry name" value="Calcium-dependent phosphotriesterase"/>
    <property type="match status" value="2"/>
</dbReference>
<dbReference type="PROSITE" id="PS51125">
    <property type="entry name" value="NHL"/>
    <property type="match status" value="1"/>
</dbReference>
<evidence type="ECO:0000256" key="3">
    <source>
        <dbReference type="SAM" id="Phobius"/>
    </source>
</evidence>
<dbReference type="PANTHER" id="PTHR13833:SF71">
    <property type="entry name" value="NHL DOMAIN-CONTAINING PROTEIN"/>
    <property type="match status" value="1"/>
</dbReference>
<dbReference type="SUPFAM" id="SSF52200">
    <property type="entry name" value="Toll/Interleukin receptor TIR domain"/>
    <property type="match status" value="1"/>
</dbReference>
<dbReference type="Gene3D" id="2.120.10.30">
    <property type="entry name" value="TolB, C-terminal domain"/>
    <property type="match status" value="2"/>
</dbReference>
<feature type="transmembrane region" description="Helical" evidence="3">
    <location>
        <begin position="215"/>
        <end position="235"/>
    </location>
</feature>
<accession>A0A1V9YQ32</accession>
<evidence type="ECO:0000313" key="6">
    <source>
        <dbReference type="Proteomes" id="UP000243579"/>
    </source>
</evidence>
<keyword evidence="6" id="KW-1185">Reference proteome</keyword>
<keyword evidence="3" id="KW-0812">Transmembrane</keyword>
<dbReference type="SMART" id="SM00135">
    <property type="entry name" value="LY"/>
    <property type="match status" value="2"/>
</dbReference>
<evidence type="ECO:0000256" key="1">
    <source>
        <dbReference type="ARBA" id="ARBA00022737"/>
    </source>
</evidence>
<keyword evidence="1" id="KW-0677">Repeat</keyword>
<dbReference type="Pfam" id="PF13676">
    <property type="entry name" value="TIR_2"/>
    <property type="match status" value="1"/>
</dbReference>
<dbReference type="Pfam" id="PF01436">
    <property type="entry name" value="NHL"/>
    <property type="match status" value="2"/>
</dbReference>
<dbReference type="InterPro" id="IPR000033">
    <property type="entry name" value="LDLR_classB_rpt"/>
</dbReference>
<keyword evidence="3" id="KW-0472">Membrane</keyword>
<gene>
    <name evidence="5" type="ORF">ACHHYP_08058</name>
</gene>
<dbReference type="PANTHER" id="PTHR13833">
    <property type="match status" value="1"/>
</dbReference>
<dbReference type="AlphaFoldDB" id="A0A1V9YQ32"/>
<dbReference type="InterPro" id="IPR011042">
    <property type="entry name" value="6-blade_b-propeller_TolB-like"/>
</dbReference>
<dbReference type="InterPro" id="IPR001258">
    <property type="entry name" value="NHL_repeat"/>
</dbReference>
<proteinExistence type="predicted"/>
<dbReference type="InterPro" id="IPR000157">
    <property type="entry name" value="TIR_dom"/>
</dbReference>
<dbReference type="OrthoDB" id="62209at2759"/>
<evidence type="ECO:0000256" key="2">
    <source>
        <dbReference type="PROSITE-ProRule" id="PRU00504"/>
    </source>
</evidence>
<evidence type="ECO:0000313" key="5">
    <source>
        <dbReference type="EMBL" id="OQR87763.1"/>
    </source>
</evidence>
<dbReference type="Gene3D" id="2.40.10.500">
    <property type="match status" value="2"/>
</dbReference>
<dbReference type="GO" id="GO:0007165">
    <property type="term" value="P:signal transduction"/>
    <property type="evidence" value="ECO:0007669"/>
    <property type="project" value="InterPro"/>
</dbReference>
<reference evidence="5 6" key="1">
    <citation type="journal article" date="2014" name="Genome Biol. Evol.">
        <title>The secreted proteins of Achlya hypogyna and Thraustotheca clavata identify the ancestral oomycete secretome and reveal gene acquisitions by horizontal gene transfer.</title>
        <authorList>
            <person name="Misner I."/>
            <person name="Blouin N."/>
            <person name="Leonard G."/>
            <person name="Richards T.A."/>
            <person name="Lane C.E."/>
        </authorList>
    </citation>
    <scope>NUCLEOTIDE SEQUENCE [LARGE SCALE GENOMIC DNA]</scope>
    <source>
        <strain evidence="5 6">ATCC 48635</strain>
    </source>
</reference>
<sequence length="896" mass="94325">MAPFKYHVFLSHDWGTDEAGRDNHTRVSIVNDALKAKGIVTWFDGDRMAGNIKKKMADGIEGSALAVIFITQRYMEKVNGSNENDNCQLEFTMISDTQTRARMIPIVMEARMRAQKEWHGAFKLSLATLLYMDFTGDALDEATRDLVDKVQNMLADTNLFPNQADVQIVETAVIAKSAVSAPNTGTGWVAPADTPPRPTATYKTPPFMRHWSKRMWIAISSSLCVAIAIIVIVVVKLSTTTSSSPPTPISTTSISRAYLSLATASITKTVHWDSGTYTLSTVLDNSAAGMPSVLGVASAVTAIVYTTETSLVTWFTNNSATSSIMLAGDSGLGYPLAVAADSSGNVMYVDPVGNTVASRMPDYTSVSTTTSSLYATYTSGVNGPRGVAVCQSTTLGTCNGMAFVANTMANTLMRVSYPPIAQIAFSYTGTLNRPTALAMDQYGATLYVADSGNHCIKSMQINDAYPSLVSFAGTCGTAGYVDGSAMASLFNTPQGIAVDINGNVYVSDTGNHAIRKISAAGQVTTIVGAGSGFYDGSATVAAVNTPLGLAMTNAIPGNAIALYIVDYNNKRLRLLAVPPYLLGPIPISASMVHDRETYVVSTVFEALPGTSVLGVAVGAAPEQYIYASTDSTLLAWPFGNASENVTLAADSGLGTAYTLALDAYGNLIYVDPFANTVTNRSNTIALVQTTDTATYAALAVSVNGSRGVAACPCLDCACTGTTYIADTFNNDITQVSAKGVTTLSLNKDLKWPTALAFDSLGATLYIADTGNHCIRALSLNSTQRLATVAGTCGYSGYIDGSNALFNSPQGLDVDTVGNIFVSDTGNHAVRKVAPTMVTTIVGRGGAFGFADGNQFRAGLHSPVGLAVVSTPDLGSRDIFVVDHGNQRLRQIHLETL</sequence>
<feature type="repeat" description="NHL" evidence="2">
    <location>
        <begin position="490"/>
        <end position="520"/>
    </location>
</feature>
<keyword evidence="3" id="KW-1133">Transmembrane helix</keyword>
<dbReference type="SMART" id="SM00255">
    <property type="entry name" value="TIR"/>
    <property type="match status" value="1"/>
</dbReference>
<protein>
    <submittedName>
        <fullName evidence="5">NHL repeat containing protein</fullName>
    </submittedName>
</protein>
<evidence type="ECO:0000259" key="4">
    <source>
        <dbReference type="SMART" id="SM00255"/>
    </source>
</evidence>
<organism evidence="5 6">
    <name type="scientific">Achlya hypogyna</name>
    <name type="common">Oomycete</name>
    <name type="synonym">Protoachlya hypogyna</name>
    <dbReference type="NCBI Taxonomy" id="1202772"/>
    <lineage>
        <taxon>Eukaryota</taxon>
        <taxon>Sar</taxon>
        <taxon>Stramenopiles</taxon>
        <taxon>Oomycota</taxon>
        <taxon>Saprolegniomycetes</taxon>
        <taxon>Saprolegniales</taxon>
        <taxon>Achlyaceae</taxon>
        <taxon>Achlya</taxon>
    </lineage>
</organism>
<dbReference type="Gene3D" id="3.40.50.10140">
    <property type="entry name" value="Toll/interleukin-1 receptor homology (TIR) domain"/>
    <property type="match status" value="1"/>
</dbReference>
<name>A0A1V9YQ32_ACHHY</name>
<dbReference type="InterPro" id="IPR035897">
    <property type="entry name" value="Toll_tir_struct_dom_sf"/>
</dbReference>
<feature type="domain" description="TIR" evidence="4">
    <location>
        <begin position="5"/>
        <end position="149"/>
    </location>
</feature>